<dbReference type="CDD" id="cd16408">
    <property type="entry name" value="ParB_N_like"/>
    <property type="match status" value="1"/>
</dbReference>
<dbReference type="SUPFAM" id="SSF109709">
    <property type="entry name" value="KorB DNA-binding domain-like"/>
    <property type="match status" value="1"/>
</dbReference>
<dbReference type="Pfam" id="PF02195">
    <property type="entry name" value="ParB_N"/>
    <property type="match status" value="1"/>
</dbReference>
<dbReference type="PANTHER" id="PTHR33375:SF1">
    <property type="entry name" value="CHROMOSOME-PARTITIONING PROTEIN PARB-RELATED"/>
    <property type="match status" value="1"/>
</dbReference>
<proteinExistence type="predicted"/>
<dbReference type="Gene3D" id="3.90.1530.30">
    <property type="match status" value="1"/>
</dbReference>
<feature type="domain" description="ParB-like N-terminal" evidence="2">
    <location>
        <begin position="42"/>
        <end position="135"/>
    </location>
</feature>
<comment type="caution">
    <text evidence="3">The sequence shown here is derived from an EMBL/GenBank/DDBJ whole genome shotgun (WGS) entry which is preliminary data.</text>
</comment>
<dbReference type="InterPro" id="IPR050336">
    <property type="entry name" value="Chromosome_partition/occlusion"/>
</dbReference>
<sequence>MPPLKPRIRSIDDLLGVTETSSSKNESKASNQSVCDASNEIQMLPPQIIRSFRGSPFREYGGERFDDLVDSVSQHGVLVPAFVRKIEPDENGFEYEMLAGRHRQRAAIIANRELPCIVKENLSDEDAWIYVIETNVLQRSFSEMLPSEKAAVLALRYSKMVCQGRRNDIIKELKRLENPDEIKGNRTGGSDFHRIKSRDALGAEYDLTGRSVATYLRINELSDALKIRIDNGEFSIAAAVQLSYLTEQEQQMVDDVLSGSEYKVNEGKVVLLREYTGKLTPERTEQILSGEFNRKPKKSTATAFKVKPAIYKKYFTVSISQKEFDSIVDEALALYFAQKEQESEQEAG</sequence>
<reference evidence="4" key="1">
    <citation type="submission" date="2017-04" db="EMBL/GenBank/DDBJ databases">
        <title>Function of individual gut microbiota members based on whole genome sequencing of pure cultures obtained from chicken caecum.</title>
        <authorList>
            <person name="Medvecky M."/>
            <person name="Cejkova D."/>
            <person name="Polansky O."/>
            <person name="Karasova D."/>
            <person name="Kubasova T."/>
            <person name="Cizek A."/>
            <person name="Rychlik I."/>
        </authorList>
    </citation>
    <scope>NUCLEOTIDE SEQUENCE [LARGE SCALE GENOMIC DNA]</scope>
    <source>
        <strain evidence="4">An179</strain>
    </source>
</reference>
<dbReference type="GO" id="GO:0005694">
    <property type="term" value="C:chromosome"/>
    <property type="evidence" value="ECO:0007669"/>
    <property type="project" value="TreeGrafter"/>
</dbReference>
<dbReference type="AlphaFoldDB" id="A0A1Y4LIF4"/>
<dbReference type="SUPFAM" id="SSF110849">
    <property type="entry name" value="ParB/Sulfiredoxin"/>
    <property type="match status" value="1"/>
</dbReference>
<dbReference type="Gene3D" id="1.10.10.2830">
    <property type="match status" value="1"/>
</dbReference>
<dbReference type="EMBL" id="NFKL01000018">
    <property type="protein sequence ID" value="OUP56487.1"/>
    <property type="molecule type" value="Genomic_DNA"/>
</dbReference>
<protein>
    <recommendedName>
        <fullName evidence="2">ParB-like N-terminal domain-containing protein</fullName>
    </recommendedName>
</protein>
<dbReference type="RefSeq" id="WP_087273151.1">
    <property type="nucleotide sequence ID" value="NZ_JBKTCX010000017.1"/>
</dbReference>
<evidence type="ECO:0000313" key="4">
    <source>
        <dbReference type="Proteomes" id="UP000195326"/>
    </source>
</evidence>
<dbReference type="SMART" id="SM00470">
    <property type="entry name" value="ParB"/>
    <property type="match status" value="1"/>
</dbReference>
<evidence type="ECO:0000259" key="2">
    <source>
        <dbReference type="SMART" id="SM00470"/>
    </source>
</evidence>
<organism evidence="3 4">
    <name type="scientific">Butyricicoccus pullicaecorum</name>
    <dbReference type="NCBI Taxonomy" id="501571"/>
    <lineage>
        <taxon>Bacteria</taxon>
        <taxon>Bacillati</taxon>
        <taxon>Bacillota</taxon>
        <taxon>Clostridia</taxon>
        <taxon>Eubacteriales</taxon>
        <taxon>Butyricicoccaceae</taxon>
        <taxon>Butyricicoccus</taxon>
    </lineage>
</organism>
<feature type="region of interest" description="Disordered" evidence="1">
    <location>
        <begin position="1"/>
        <end position="34"/>
    </location>
</feature>
<evidence type="ECO:0000313" key="3">
    <source>
        <dbReference type="EMBL" id="OUP56487.1"/>
    </source>
</evidence>
<dbReference type="InterPro" id="IPR003115">
    <property type="entry name" value="ParB_N"/>
</dbReference>
<dbReference type="GO" id="GO:0007059">
    <property type="term" value="P:chromosome segregation"/>
    <property type="evidence" value="ECO:0007669"/>
    <property type="project" value="TreeGrafter"/>
</dbReference>
<accession>A0A1Y4LIF4</accession>
<evidence type="ECO:0000256" key="1">
    <source>
        <dbReference type="SAM" id="MobiDB-lite"/>
    </source>
</evidence>
<feature type="compositionally biased region" description="Polar residues" evidence="1">
    <location>
        <begin position="18"/>
        <end position="34"/>
    </location>
</feature>
<gene>
    <name evidence="3" type="ORF">B5F15_12230</name>
</gene>
<dbReference type="PANTHER" id="PTHR33375">
    <property type="entry name" value="CHROMOSOME-PARTITIONING PROTEIN PARB-RELATED"/>
    <property type="match status" value="1"/>
</dbReference>
<name>A0A1Y4LIF4_9FIRM</name>
<dbReference type="Proteomes" id="UP000195326">
    <property type="component" value="Unassembled WGS sequence"/>
</dbReference>
<dbReference type="InterPro" id="IPR036086">
    <property type="entry name" value="ParB/Sulfiredoxin_sf"/>
</dbReference>